<sequence length="485" mass="54500">DRPEVQLPAQPQLLALVQQLALLVLRHDRGLVNATQTWQEQRKTTTVPLMTLRQHLTQCLFQDLMVKVLKISEAKPGDPLFQTSVQSQVIDSEGNWPFLEWNAATKTLHTSHKSPISMTLMTQHVKELVEMFKDPELVMSFRSLQTNQEAPTCPWRLQLNPRADREWELLNRLSRCSLWTLIGTMLKPHSLTQCGLADTIQQALGHQTRKGKGKGKSKQPSKQLQQKWVQRGQQQDASEFAAAVLKWLNAPAVNMYWERRLEEMNAVRTIDHGETFMPINISFSAVNAHLPEMQFTLTDLVRRWMQADGMIAALTQAPTCLCLHLDRYYELDGCIQKSSCMINLEAGCDIPVFVDGTLRREAVAYVVLAATAHMGVDQGGHFQAILKTRPAVQVTGGPMHWLITNDGIAATPTWQVPDRFSSCATVFWLVRADCVNLHTYRPLPQMPDDDITDAPSDSAPQAQPTGVPSTLRKQLVQHGPKSVGN</sequence>
<name>A0A9P1BFX3_9DINO</name>
<dbReference type="EMBL" id="CAMXCT010000032">
    <property type="protein sequence ID" value="CAI3972748.1"/>
    <property type="molecule type" value="Genomic_DNA"/>
</dbReference>
<gene>
    <name evidence="3" type="ORF">C1SCF055_LOCUS1308</name>
</gene>
<dbReference type="GO" id="GO:0004843">
    <property type="term" value="F:cysteine-type deubiquitinase activity"/>
    <property type="evidence" value="ECO:0007669"/>
    <property type="project" value="InterPro"/>
</dbReference>
<dbReference type="SUPFAM" id="SSF54001">
    <property type="entry name" value="Cysteine proteinases"/>
    <property type="match status" value="1"/>
</dbReference>
<feature type="region of interest" description="Disordered" evidence="1">
    <location>
        <begin position="205"/>
        <end position="225"/>
    </location>
</feature>
<dbReference type="InterPro" id="IPR001394">
    <property type="entry name" value="Peptidase_C19_UCH"/>
</dbReference>
<feature type="region of interest" description="Disordered" evidence="1">
    <location>
        <begin position="445"/>
        <end position="485"/>
    </location>
</feature>
<dbReference type="GO" id="GO:0016579">
    <property type="term" value="P:protein deubiquitination"/>
    <property type="evidence" value="ECO:0007669"/>
    <property type="project" value="InterPro"/>
</dbReference>
<dbReference type="Pfam" id="PF00443">
    <property type="entry name" value="UCH"/>
    <property type="match status" value="1"/>
</dbReference>
<protein>
    <recommendedName>
        <fullName evidence="2">Peptidase C19 ubiquitin carboxyl-terminal hydrolase domain-containing protein</fullName>
    </recommendedName>
</protein>
<dbReference type="InterPro" id="IPR038765">
    <property type="entry name" value="Papain-like_cys_pep_sf"/>
</dbReference>
<comment type="caution">
    <text evidence="3">The sequence shown here is derived from an EMBL/GenBank/DDBJ whole genome shotgun (WGS) entry which is preliminary data.</text>
</comment>
<evidence type="ECO:0000259" key="2">
    <source>
        <dbReference type="Pfam" id="PF00443"/>
    </source>
</evidence>
<dbReference type="Gene3D" id="3.90.70.10">
    <property type="entry name" value="Cysteine proteinases"/>
    <property type="match status" value="1"/>
</dbReference>
<dbReference type="AlphaFoldDB" id="A0A9P1BFX3"/>
<feature type="compositionally biased region" description="Basic residues" evidence="1">
    <location>
        <begin position="207"/>
        <end position="219"/>
    </location>
</feature>
<dbReference type="Proteomes" id="UP001152797">
    <property type="component" value="Unassembled WGS sequence"/>
</dbReference>
<evidence type="ECO:0000313" key="3">
    <source>
        <dbReference type="EMBL" id="CAI3972748.1"/>
    </source>
</evidence>
<evidence type="ECO:0000313" key="4">
    <source>
        <dbReference type="EMBL" id="CAL4760060.1"/>
    </source>
</evidence>
<dbReference type="EMBL" id="CAMXCT020000032">
    <property type="protein sequence ID" value="CAL1126123.1"/>
    <property type="molecule type" value="Genomic_DNA"/>
</dbReference>
<feature type="compositionally biased region" description="Polar residues" evidence="1">
    <location>
        <begin position="458"/>
        <end position="472"/>
    </location>
</feature>
<reference evidence="4 5" key="2">
    <citation type="submission" date="2024-05" db="EMBL/GenBank/DDBJ databases">
        <authorList>
            <person name="Chen Y."/>
            <person name="Shah S."/>
            <person name="Dougan E. K."/>
            <person name="Thang M."/>
            <person name="Chan C."/>
        </authorList>
    </citation>
    <scope>NUCLEOTIDE SEQUENCE [LARGE SCALE GENOMIC DNA]</scope>
</reference>
<organism evidence="3">
    <name type="scientific">Cladocopium goreaui</name>
    <dbReference type="NCBI Taxonomy" id="2562237"/>
    <lineage>
        <taxon>Eukaryota</taxon>
        <taxon>Sar</taxon>
        <taxon>Alveolata</taxon>
        <taxon>Dinophyceae</taxon>
        <taxon>Suessiales</taxon>
        <taxon>Symbiodiniaceae</taxon>
        <taxon>Cladocopium</taxon>
    </lineage>
</organism>
<accession>A0A9P1BFX3</accession>
<proteinExistence type="predicted"/>
<evidence type="ECO:0000256" key="1">
    <source>
        <dbReference type="SAM" id="MobiDB-lite"/>
    </source>
</evidence>
<feature type="domain" description="Peptidase C19 ubiquitin carboxyl-terminal hydrolase" evidence="2">
    <location>
        <begin position="192"/>
        <end position="407"/>
    </location>
</feature>
<evidence type="ECO:0000313" key="5">
    <source>
        <dbReference type="Proteomes" id="UP001152797"/>
    </source>
</evidence>
<keyword evidence="5" id="KW-1185">Reference proteome</keyword>
<feature type="non-terminal residue" evidence="3">
    <location>
        <position position="1"/>
    </location>
</feature>
<feature type="non-terminal residue" evidence="3">
    <location>
        <position position="485"/>
    </location>
</feature>
<dbReference type="OrthoDB" id="10422244at2759"/>
<reference evidence="3" key="1">
    <citation type="submission" date="2022-10" db="EMBL/GenBank/DDBJ databases">
        <authorList>
            <person name="Chen Y."/>
            <person name="Dougan E. K."/>
            <person name="Chan C."/>
            <person name="Rhodes N."/>
            <person name="Thang M."/>
        </authorList>
    </citation>
    <scope>NUCLEOTIDE SEQUENCE</scope>
</reference>
<dbReference type="EMBL" id="CAMXCT030000032">
    <property type="protein sequence ID" value="CAL4760060.1"/>
    <property type="molecule type" value="Genomic_DNA"/>
</dbReference>